<evidence type="ECO:0000259" key="3">
    <source>
        <dbReference type="Pfam" id="PF19803"/>
    </source>
</evidence>
<feature type="region of interest" description="Disordered" evidence="1">
    <location>
        <begin position="1"/>
        <end position="27"/>
    </location>
</feature>
<dbReference type="InterPro" id="IPR046253">
    <property type="entry name" value="DUF6286"/>
</dbReference>
<sequence>MSGGGGEPPAGDAPEEPAAEPAPKVPRLRAPRTTAAVVVATVLLILAVALLYDVVAVRTGQPARQWRTDLADELASRQLDDLAVLLGAGAATLLGGWLLWLALAPGLGRWLPLRPHGDTAAAIDRSGVAALLADRAAGLPGVEHLKVRINRRRVRIALVGPADPASVQRQLRAELAAVTLAGPLRLDVRTAGRRRAGAGPVLEEESVRERPVPEEPVRDSSAAEGSAPEGPARGVGGGE</sequence>
<dbReference type="Proteomes" id="UP001432222">
    <property type="component" value="Chromosome"/>
</dbReference>
<feature type="region of interest" description="Disordered" evidence="1">
    <location>
        <begin position="195"/>
        <end position="239"/>
    </location>
</feature>
<accession>A0ABZ1TY29</accession>
<feature type="transmembrane region" description="Helical" evidence="2">
    <location>
        <begin position="82"/>
        <end position="104"/>
    </location>
</feature>
<evidence type="ECO:0000256" key="1">
    <source>
        <dbReference type="SAM" id="MobiDB-lite"/>
    </source>
</evidence>
<protein>
    <submittedName>
        <fullName evidence="4">DUF6286 domain-containing protein</fullName>
    </submittedName>
</protein>
<dbReference type="RefSeq" id="WP_328954532.1">
    <property type="nucleotide sequence ID" value="NZ_CP108110.1"/>
</dbReference>
<keyword evidence="2" id="KW-0812">Transmembrane</keyword>
<keyword evidence="2" id="KW-1133">Transmembrane helix</keyword>
<keyword evidence="2" id="KW-0472">Membrane</keyword>
<organism evidence="4 5">
    <name type="scientific">Kitasatospora purpeofusca</name>
    <dbReference type="NCBI Taxonomy" id="67352"/>
    <lineage>
        <taxon>Bacteria</taxon>
        <taxon>Bacillati</taxon>
        <taxon>Actinomycetota</taxon>
        <taxon>Actinomycetes</taxon>
        <taxon>Kitasatosporales</taxon>
        <taxon>Streptomycetaceae</taxon>
        <taxon>Kitasatospora</taxon>
    </lineage>
</organism>
<gene>
    <name evidence="4" type="ORF">OHA16_11380</name>
</gene>
<reference evidence="4" key="1">
    <citation type="submission" date="2022-10" db="EMBL/GenBank/DDBJ databases">
        <title>The complete genomes of actinobacterial strains from the NBC collection.</title>
        <authorList>
            <person name="Joergensen T.S."/>
            <person name="Alvarez Arevalo M."/>
            <person name="Sterndorff E.B."/>
            <person name="Faurdal D."/>
            <person name="Vuksanovic O."/>
            <person name="Mourched A.-S."/>
            <person name="Charusanti P."/>
            <person name="Shaw S."/>
            <person name="Blin K."/>
            <person name="Weber T."/>
        </authorList>
    </citation>
    <scope>NUCLEOTIDE SEQUENCE</scope>
    <source>
        <strain evidence="4">NBC_00222</strain>
    </source>
</reference>
<feature type="domain" description="DUF6286" evidence="3">
    <location>
        <begin position="93"/>
        <end position="189"/>
    </location>
</feature>
<proteinExistence type="predicted"/>
<name>A0ABZ1TY29_9ACTN</name>
<keyword evidence="5" id="KW-1185">Reference proteome</keyword>
<dbReference type="EMBL" id="CP108110">
    <property type="protein sequence ID" value="WUQ83511.1"/>
    <property type="molecule type" value="Genomic_DNA"/>
</dbReference>
<evidence type="ECO:0000313" key="4">
    <source>
        <dbReference type="EMBL" id="WUQ83511.1"/>
    </source>
</evidence>
<dbReference type="Pfam" id="PF19803">
    <property type="entry name" value="DUF6286"/>
    <property type="match status" value="1"/>
</dbReference>
<evidence type="ECO:0000313" key="5">
    <source>
        <dbReference type="Proteomes" id="UP001432222"/>
    </source>
</evidence>
<feature type="transmembrane region" description="Helical" evidence="2">
    <location>
        <begin position="34"/>
        <end position="52"/>
    </location>
</feature>
<evidence type="ECO:0000256" key="2">
    <source>
        <dbReference type="SAM" id="Phobius"/>
    </source>
</evidence>
<feature type="compositionally biased region" description="Basic and acidic residues" evidence="1">
    <location>
        <begin position="205"/>
        <end position="218"/>
    </location>
</feature>